<sequence length="212" mass="24167">MYLHLQNCRLVAPMDFSGLKNLRTLVLQLVDDVKQTLLEGLFSNCIHLVDFTLDECEFNSDLKIITPTLLHLNIVNCQVKIGEKRNIDIIASNLSSIEYSCNRLSVHDMKIDAHMLSKFSFRGCKIYEPVGFSGLKNVTTIVFDGLSEFQPTNIIPLLFSECFQLEDVTFINIKHIPDMNIISPKLRHLKIIECGYPLIDINVLNLASFEYS</sequence>
<dbReference type="PANTHER" id="PTHR34145:SF28">
    <property type="entry name" value="F-BOX DOMAIN-CONTAINING PROTEIN"/>
    <property type="match status" value="1"/>
</dbReference>
<dbReference type="InterPro" id="IPR053772">
    <property type="entry name" value="At1g61320/At1g61330-like"/>
</dbReference>
<name>A0A392NS37_9FABA</name>
<organism evidence="2 3">
    <name type="scientific">Trifolium medium</name>
    <dbReference type="NCBI Taxonomy" id="97028"/>
    <lineage>
        <taxon>Eukaryota</taxon>
        <taxon>Viridiplantae</taxon>
        <taxon>Streptophyta</taxon>
        <taxon>Embryophyta</taxon>
        <taxon>Tracheophyta</taxon>
        <taxon>Spermatophyta</taxon>
        <taxon>Magnoliopsida</taxon>
        <taxon>eudicotyledons</taxon>
        <taxon>Gunneridae</taxon>
        <taxon>Pentapetalae</taxon>
        <taxon>rosids</taxon>
        <taxon>fabids</taxon>
        <taxon>Fabales</taxon>
        <taxon>Fabaceae</taxon>
        <taxon>Papilionoideae</taxon>
        <taxon>50 kb inversion clade</taxon>
        <taxon>NPAAA clade</taxon>
        <taxon>Hologalegina</taxon>
        <taxon>IRL clade</taxon>
        <taxon>Trifolieae</taxon>
        <taxon>Trifolium</taxon>
    </lineage>
</organism>
<accession>A0A392NS37</accession>
<dbReference type="EMBL" id="LXQA010047956">
    <property type="protein sequence ID" value="MCI02050.1"/>
    <property type="molecule type" value="Genomic_DNA"/>
</dbReference>
<comment type="caution">
    <text evidence="2">The sequence shown here is derived from an EMBL/GenBank/DDBJ whole genome shotgun (WGS) entry which is preliminary data.</text>
</comment>
<dbReference type="Pfam" id="PF23622">
    <property type="entry name" value="LRR_At1g61320_AtMIF1"/>
    <property type="match status" value="1"/>
</dbReference>
<evidence type="ECO:0000313" key="3">
    <source>
        <dbReference type="Proteomes" id="UP000265520"/>
    </source>
</evidence>
<feature type="non-terminal residue" evidence="2">
    <location>
        <position position="212"/>
    </location>
</feature>
<feature type="domain" description="At1g61320/AtMIF1 LRR" evidence="1">
    <location>
        <begin position="2"/>
        <end position="106"/>
    </location>
</feature>
<dbReference type="InterPro" id="IPR032675">
    <property type="entry name" value="LRR_dom_sf"/>
</dbReference>
<dbReference type="AlphaFoldDB" id="A0A392NS37"/>
<dbReference type="Gene3D" id="3.80.10.10">
    <property type="entry name" value="Ribonuclease Inhibitor"/>
    <property type="match status" value="1"/>
</dbReference>
<protein>
    <submittedName>
        <fullName evidence="2">F-box/RNI/FBD-like domain protein</fullName>
    </submittedName>
</protein>
<dbReference type="PANTHER" id="PTHR34145">
    <property type="entry name" value="OS02G0105600 PROTEIN"/>
    <property type="match status" value="1"/>
</dbReference>
<keyword evidence="3" id="KW-1185">Reference proteome</keyword>
<evidence type="ECO:0000259" key="1">
    <source>
        <dbReference type="Pfam" id="PF23622"/>
    </source>
</evidence>
<proteinExistence type="predicted"/>
<dbReference type="InterPro" id="IPR055357">
    <property type="entry name" value="LRR_At1g61320_AtMIF1"/>
</dbReference>
<evidence type="ECO:0000313" key="2">
    <source>
        <dbReference type="EMBL" id="MCI02050.1"/>
    </source>
</evidence>
<dbReference type="Proteomes" id="UP000265520">
    <property type="component" value="Unassembled WGS sequence"/>
</dbReference>
<dbReference type="SUPFAM" id="SSF52047">
    <property type="entry name" value="RNI-like"/>
    <property type="match status" value="1"/>
</dbReference>
<reference evidence="2 3" key="1">
    <citation type="journal article" date="2018" name="Front. Plant Sci.">
        <title>Red Clover (Trifolium pratense) and Zigzag Clover (T. medium) - A Picture of Genomic Similarities and Differences.</title>
        <authorList>
            <person name="Dluhosova J."/>
            <person name="Istvanek J."/>
            <person name="Nedelnik J."/>
            <person name="Repkova J."/>
        </authorList>
    </citation>
    <scope>NUCLEOTIDE SEQUENCE [LARGE SCALE GENOMIC DNA]</scope>
    <source>
        <strain evidence="3">cv. 10/8</strain>
        <tissue evidence="2">Leaf</tissue>
    </source>
</reference>